<evidence type="ECO:0000259" key="8">
    <source>
        <dbReference type="Pfam" id="PF06808"/>
    </source>
</evidence>
<keyword evidence="10" id="KW-1185">Reference proteome</keyword>
<keyword evidence="6 7" id="KW-0472">Membrane</keyword>
<dbReference type="PIRSF" id="PIRSF006066">
    <property type="entry name" value="HI0050"/>
    <property type="match status" value="1"/>
</dbReference>
<evidence type="ECO:0000313" key="9">
    <source>
        <dbReference type="EMBL" id="GAA0438906.1"/>
    </source>
</evidence>
<organism evidence="9 10">
    <name type="scientific">Lentibacillus halophilus</name>
    <dbReference type="NCBI Taxonomy" id="295065"/>
    <lineage>
        <taxon>Bacteria</taxon>
        <taxon>Bacillati</taxon>
        <taxon>Bacillota</taxon>
        <taxon>Bacilli</taxon>
        <taxon>Bacillales</taxon>
        <taxon>Bacillaceae</taxon>
        <taxon>Lentibacillus</taxon>
    </lineage>
</organism>
<feature type="transmembrane region" description="Helical" evidence="7">
    <location>
        <begin position="170"/>
        <end position="192"/>
    </location>
</feature>
<feature type="domain" description="TRAP C4-dicarboxylate transport system permease DctM subunit" evidence="8">
    <location>
        <begin position="7"/>
        <end position="412"/>
    </location>
</feature>
<protein>
    <recommendedName>
        <fullName evidence="8">TRAP C4-dicarboxylate transport system permease DctM subunit domain-containing protein</fullName>
    </recommendedName>
</protein>
<evidence type="ECO:0000256" key="3">
    <source>
        <dbReference type="ARBA" id="ARBA00022519"/>
    </source>
</evidence>
<sequence>MATLVLFGSFILFMVLSVPVAFALGLSSVLTLVATDKIPLNFIAQGMFTTVDNYALMAVPLFIFAGIIMEYGGLSRRLIDLAKSFVGHHVGGLAGVTILSCTVFAALSGSGPATVAAIGGIMVPAMVNEHYEKGFSAGIVASAGTLGIIIPPSIPLIIYGITTNTSIGDLFIAGVVPGLLIAIALWVISYGISKKNHYGGAATHVTWRDRWTYLNNAKWTLIMPMVVLGGIYGGVFTPTEAAGVAVAYSAILSLFYREIKWTDTIDIFKRTTLISGIILIIIATASTYGRILTIERIPAKIAEFLVSLPVGSWVILSVIVLLLVFIGMFMETIAAIILLAPILLPVVTELGMHPVHFGIVMILAAEIGFLTPPVGDNLNVASAISGLSLEKVAKSTLPFTITLILLLFIFTFADPLIMFLPDVIGGTGEHG</sequence>
<dbReference type="Proteomes" id="UP001501459">
    <property type="component" value="Unassembled WGS sequence"/>
</dbReference>
<accession>A0ABP3J2I7</accession>
<feature type="transmembrane region" description="Helical" evidence="7">
    <location>
        <begin position="138"/>
        <end position="158"/>
    </location>
</feature>
<name>A0ABP3J2I7_9BACI</name>
<keyword evidence="5 7" id="KW-1133">Transmembrane helix</keyword>
<comment type="caution">
    <text evidence="9">The sequence shown here is derived from an EMBL/GenBank/DDBJ whole genome shotgun (WGS) entry which is preliminary data.</text>
</comment>
<dbReference type="Pfam" id="PF06808">
    <property type="entry name" value="DctM"/>
    <property type="match status" value="1"/>
</dbReference>
<evidence type="ECO:0000256" key="6">
    <source>
        <dbReference type="ARBA" id="ARBA00023136"/>
    </source>
</evidence>
<keyword evidence="4 7" id="KW-0812">Transmembrane</keyword>
<dbReference type="RefSeq" id="WP_343752141.1">
    <property type="nucleotide sequence ID" value="NZ_BAAADM010000038.1"/>
</dbReference>
<keyword evidence="2" id="KW-1003">Cell membrane</keyword>
<proteinExistence type="predicted"/>
<feature type="transmembrane region" description="Helical" evidence="7">
    <location>
        <begin position="271"/>
        <end position="293"/>
    </location>
</feature>
<dbReference type="PANTHER" id="PTHR33362:SF5">
    <property type="entry name" value="C4-DICARBOXYLATE TRAP TRANSPORTER LARGE PERMEASE PROTEIN DCTM"/>
    <property type="match status" value="1"/>
</dbReference>
<feature type="transmembrane region" description="Helical" evidence="7">
    <location>
        <begin position="86"/>
        <end position="107"/>
    </location>
</feature>
<dbReference type="NCBIfam" id="TIGR00786">
    <property type="entry name" value="dctM"/>
    <property type="match status" value="1"/>
</dbReference>
<dbReference type="InterPro" id="IPR004681">
    <property type="entry name" value="TRAP_DctM"/>
</dbReference>
<dbReference type="InterPro" id="IPR010656">
    <property type="entry name" value="DctM"/>
</dbReference>
<feature type="transmembrane region" description="Helical" evidence="7">
    <location>
        <begin position="313"/>
        <end position="343"/>
    </location>
</feature>
<feature type="transmembrane region" description="Helical" evidence="7">
    <location>
        <begin position="213"/>
        <end position="235"/>
    </location>
</feature>
<evidence type="ECO:0000256" key="5">
    <source>
        <dbReference type="ARBA" id="ARBA00022989"/>
    </source>
</evidence>
<feature type="transmembrane region" description="Helical" evidence="7">
    <location>
        <begin position="54"/>
        <end position="74"/>
    </location>
</feature>
<feature type="transmembrane region" description="Helical" evidence="7">
    <location>
        <begin position="395"/>
        <end position="413"/>
    </location>
</feature>
<feature type="transmembrane region" description="Helical" evidence="7">
    <location>
        <begin position="241"/>
        <end position="259"/>
    </location>
</feature>
<evidence type="ECO:0000256" key="7">
    <source>
        <dbReference type="SAM" id="Phobius"/>
    </source>
</evidence>
<evidence type="ECO:0000313" key="10">
    <source>
        <dbReference type="Proteomes" id="UP001501459"/>
    </source>
</evidence>
<keyword evidence="3" id="KW-0997">Cell inner membrane</keyword>
<evidence type="ECO:0000256" key="2">
    <source>
        <dbReference type="ARBA" id="ARBA00022475"/>
    </source>
</evidence>
<dbReference type="EMBL" id="BAAADM010000038">
    <property type="protein sequence ID" value="GAA0438906.1"/>
    <property type="molecule type" value="Genomic_DNA"/>
</dbReference>
<evidence type="ECO:0000256" key="1">
    <source>
        <dbReference type="ARBA" id="ARBA00004429"/>
    </source>
</evidence>
<gene>
    <name evidence="9" type="ORF">GCM10008983_14760</name>
</gene>
<comment type="subcellular location">
    <subcellularLocation>
        <location evidence="1">Cell inner membrane</location>
        <topology evidence="1">Multi-pass membrane protein</topology>
    </subcellularLocation>
</comment>
<dbReference type="PANTHER" id="PTHR33362">
    <property type="entry name" value="SIALIC ACID TRAP TRANSPORTER PERMEASE PROTEIN SIAT-RELATED"/>
    <property type="match status" value="1"/>
</dbReference>
<reference evidence="10" key="1">
    <citation type="journal article" date="2019" name="Int. J. Syst. Evol. Microbiol.">
        <title>The Global Catalogue of Microorganisms (GCM) 10K type strain sequencing project: providing services to taxonomists for standard genome sequencing and annotation.</title>
        <authorList>
            <consortium name="The Broad Institute Genomics Platform"/>
            <consortium name="The Broad Institute Genome Sequencing Center for Infectious Disease"/>
            <person name="Wu L."/>
            <person name="Ma J."/>
        </authorList>
    </citation>
    <scope>NUCLEOTIDE SEQUENCE [LARGE SCALE GENOMIC DNA]</scope>
    <source>
        <strain evidence="10">JCM 12149</strain>
    </source>
</reference>
<evidence type="ECO:0000256" key="4">
    <source>
        <dbReference type="ARBA" id="ARBA00022692"/>
    </source>
</evidence>